<dbReference type="EMBL" id="VFIO01000014">
    <property type="protein sequence ID" value="TWR85384.1"/>
    <property type="molecule type" value="Genomic_DNA"/>
</dbReference>
<dbReference type="Proteomes" id="UP000317901">
    <property type="component" value="Unassembled WGS sequence"/>
</dbReference>
<comment type="caution">
    <text evidence="2">The sequence shown here is derived from an EMBL/GenBank/DDBJ whole genome shotgun (WGS) entry which is preliminary data.</text>
</comment>
<proteinExistence type="predicted"/>
<evidence type="ECO:0000313" key="4">
    <source>
        <dbReference type="Proteomes" id="UP000318428"/>
    </source>
</evidence>
<dbReference type="AlphaFoldDB" id="A0A5C5PTS9"/>
<protein>
    <submittedName>
        <fullName evidence="2">Uncharacterized protein</fullName>
    </submittedName>
</protein>
<sequence length="482" mass="55361">MNNFHEQAMSFVYQQVLHRLQGFLERTERIALQLLIQRLLVAAGGLERLAQYRVMVVLEGGRECAYTLAFLRAAQLSIAGRYPDTFILRVAILHQPRLTPRVLERIQTQCSELFLYDDHRVELLFVNDKGVRRLDKPLGGIHKPCATNRTMMLMSGHLTRGDARGTFFYADLLARAKLFSSAFEWGQPADALIDRRPPRHLARYMAWIQRVASQRGHAGQPVNGDDLQTSVRLCSFLDDDYKDVLCLPPTDQPCNPFTDDTKIAVLNVFDCLFTDIDMFNSRLLTYLHGSFALKDLDIEEPQVAVIVLAAHLQGLRAACEQRLSYRAAVELYWQQAATQYPPNERLKGQLIKLLGTAFNTPRRIDQMRLITARYLDELHGVSDVQLGCFIYSPFINEGQNLELFLRNCYPEKLPFINEYHQMMMHKPLSTPVDVTWLEHVSGLPLSSIQVLYRMQHVQFREDDSLMTSLWASDPHKQPWALV</sequence>
<keyword evidence="4" id="KW-1185">Reference proteome</keyword>
<reference evidence="3 4" key="1">
    <citation type="submission" date="2019-06" db="EMBL/GenBank/DDBJ databases">
        <title>Pseudomonas bimorpha sp. nov. isolated from bovine raw milk and skim milk concentrate.</title>
        <authorList>
            <person name="Hofmann K."/>
            <person name="Huptas C."/>
            <person name="Doll E."/>
            <person name="Scherer S."/>
            <person name="Wenning M."/>
        </authorList>
    </citation>
    <scope>NUCLEOTIDE SEQUENCE [LARGE SCALE GENOMIC DNA]</scope>
    <source>
        <strain evidence="1 4">DSM 108989</strain>
        <strain evidence="2 3">DSM 108990</strain>
    </source>
</reference>
<organism evidence="2 3">
    <name type="scientific">Pseudomonas saxonica</name>
    <dbReference type="NCBI Taxonomy" id="2600598"/>
    <lineage>
        <taxon>Bacteria</taxon>
        <taxon>Pseudomonadati</taxon>
        <taxon>Pseudomonadota</taxon>
        <taxon>Gammaproteobacteria</taxon>
        <taxon>Pseudomonadales</taxon>
        <taxon>Pseudomonadaceae</taxon>
        <taxon>Pseudomonas</taxon>
    </lineage>
</organism>
<dbReference type="OrthoDB" id="7028673at2"/>
<accession>A0A5C5PTS9</accession>
<dbReference type="RefSeq" id="WP_146387616.1">
    <property type="nucleotide sequence ID" value="NZ_VFIO01000014.1"/>
</dbReference>
<dbReference type="Proteomes" id="UP000318428">
    <property type="component" value="Unassembled WGS sequence"/>
</dbReference>
<evidence type="ECO:0000313" key="2">
    <source>
        <dbReference type="EMBL" id="TWR85447.1"/>
    </source>
</evidence>
<evidence type="ECO:0000313" key="1">
    <source>
        <dbReference type="EMBL" id="TWR85384.1"/>
    </source>
</evidence>
<gene>
    <name evidence="2" type="ORF">FJD37_19120</name>
    <name evidence="1" type="ORF">FJD38_22315</name>
</gene>
<evidence type="ECO:0000313" key="3">
    <source>
        <dbReference type="Proteomes" id="UP000317901"/>
    </source>
</evidence>
<name>A0A5C5PTS9_9PSED</name>
<dbReference type="EMBL" id="VFIP01000046">
    <property type="protein sequence ID" value="TWR85447.1"/>
    <property type="molecule type" value="Genomic_DNA"/>
</dbReference>